<dbReference type="PANTHER" id="PTHR22888:SF9">
    <property type="entry name" value="CYTOCHROME C OXIDASE SUBUNIT 2"/>
    <property type="match status" value="1"/>
</dbReference>
<evidence type="ECO:0000256" key="16">
    <source>
        <dbReference type="PROSITE-ProRule" id="PRU00433"/>
    </source>
</evidence>
<dbReference type="SUPFAM" id="SSF49503">
    <property type="entry name" value="Cupredoxins"/>
    <property type="match status" value="1"/>
</dbReference>
<dbReference type="SUPFAM" id="SSF46626">
    <property type="entry name" value="Cytochrome c"/>
    <property type="match status" value="1"/>
</dbReference>
<reference evidence="25" key="1">
    <citation type="submission" date="2018-12" db="EMBL/GenBank/DDBJ databases">
        <title>Tengunoibacter tsumagoiensis gen. nov., sp. nov., Dictyobacter kobayashii sp. nov., D. alpinus sp. nov., and D. joshuensis sp. nov. and description of Dictyobacteraceae fam. nov. within the order Ktedonobacterales isolated from Tengu-no-mugimeshi.</title>
        <authorList>
            <person name="Wang C.M."/>
            <person name="Zheng Y."/>
            <person name="Sakai Y."/>
            <person name="Toyoda A."/>
            <person name="Minakuchi Y."/>
            <person name="Abe K."/>
            <person name="Yokota A."/>
            <person name="Yabe S."/>
        </authorList>
    </citation>
    <scope>NUCLEOTIDE SEQUENCE [LARGE SCALE GENOMIC DNA]</scope>
    <source>
        <strain evidence="25">Uno3</strain>
    </source>
</reference>
<dbReference type="InterPro" id="IPR002429">
    <property type="entry name" value="CcO_II-like_C"/>
</dbReference>
<evidence type="ECO:0000256" key="11">
    <source>
        <dbReference type="ARBA" id="ARBA00023004"/>
    </source>
</evidence>
<keyword evidence="3 17" id="KW-0813">Transport</keyword>
<dbReference type="PROSITE" id="PS50857">
    <property type="entry name" value="COX2_CUA"/>
    <property type="match status" value="1"/>
</dbReference>
<dbReference type="GO" id="GO:0005886">
    <property type="term" value="C:plasma membrane"/>
    <property type="evidence" value="ECO:0007669"/>
    <property type="project" value="UniProtKB-SubCell"/>
</dbReference>
<dbReference type="PROSITE" id="PS51257">
    <property type="entry name" value="PROKAR_LIPOPROTEIN"/>
    <property type="match status" value="1"/>
</dbReference>
<dbReference type="InterPro" id="IPR008972">
    <property type="entry name" value="Cupredoxin"/>
</dbReference>
<feature type="domain" description="Cytochrome oxidase subunit II copper A binding" evidence="21">
    <location>
        <begin position="129"/>
        <end position="244"/>
    </location>
</feature>
<dbReference type="SUPFAM" id="SSF81464">
    <property type="entry name" value="Cytochrome c oxidase subunit II-like, transmembrane region"/>
    <property type="match status" value="1"/>
</dbReference>
<dbReference type="InterPro" id="IPR014222">
    <property type="entry name" value="Cyt_c_oxidase_su2"/>
</dbReference>
<keyword evidence="9 17" id="KW-0249">Electron transport</keyword>
<keyword evidence="12 18" id="KW-0186">Copper</keyword>
<dbReference type="InterPro" id="IPR036909">
    <property type="entry name" value="Cyt_c-like_dom_sf"/>
</dbReference>
<dbReference type="PROSITE" id="PS00078">
    <property type="entry name" value="COX2"/>
    <property type="match status" value="1"/>
</dbReference>
<evidence type="ECO:0000256" key="15">
    <source>
        <dbReference type="ARBA" id="ARBA00047816"/>
    </source>
</evidence>
<feature type="transmembrane region" description="Helical" evidence="19">
    <location>
        <begin position="49"/>
        <end position="71"/>
    </location>
</feature>
<proteinExistence type="inferred from homology"/>
<evidence type="ECO:0000256" key="4">
    <source>
        <dbReference type="ARBA" id="ARBA00022617"/>
    </source>
</evidence>
<comment type="cofactor">
    <cofactor evidence="18">
        <name>Cu cation</name>
        <dbReference type="ChEBI" id="CHEBI:23378"/>
    </cofactor>
    <text evidence="18">Binds a copper A center.</text>
</comment>
<feature type="domain" description="Cytochrome c" evidence="23">
    <location>
        <begin position="256"/>
        <end position="384"/>
    </location>
</feature>
<sequence>MRMPVFRRTNRWLLLLSSLLLSSILLSACGEQSPSIIDARGFVAQQEGFVFWVILVIAAVVFVGVEGMLVYSIFRFRERPDSVNPRQNHGSLALEILWTAIPTFFLLVILVFTIRGLFQVAPDAQPADSKTVNVTAIGHQWWWEFHYQQYNITTADTLVIPAGTVVHVDLFSNNVIHSFWVPQLTGKTDLVPGHDNKKWFKADDDTVGKTFVGICAEFCGAQHGNMRFEVKVESADGFQSWLTAQSQHAATPASGSLAEEGQKIFQGAGACAGCHGIVGVNAQQFIDTAKVCDDSNPKDLNNNECPLGPNLTHFGSRGLIAGGVLDNNSSQCNTDQSASDLLANCNLAKWLHDPQGVKPGNDMAIGQLTNDQIKALVAYLESLK</sequence>
<dbReference type="EMBL" id="BIFR01000001">
    <property type="protein sequence ID" value="GCE14392.1"/>
    <property type="molecule type" value="Genomic_DNA"/>
</dbReference>
<keyword evidence="8" id="KW-1278">Translocase</keyword>
<keyword evidence="13 19" id="KW-0472">Membrane</keyword>
<keyword evidence="20" id="KW-0732">Signal</keyword>
<dbReference type="PROSITE" id="PS50999">
    <property type="entry name" value="COX2_TM"/>
    <property type="match status" value="1"/>
</dbReference>
<keyword evidence="5 17" id="KW-0679">Respiratory chain</keyword>
<evidence type="ECO:0000256" key="14">
    <source>
        <dbReference type="ARBA" id="ARBA00024688"/>
    </source>
</evidence>
<dbReference type="GO" id="GO:0016491">
    <property type="term" value="F:oxidoreductase activity"/>
    <property type="evidence" value="ECO:0007669"/>
    <property type="project" value="InterPro"/>
</dbReference>
<dbReference type="InterPro" id="IPR011759">
    <property type="entry name" value="Cyt_c_oxidase_su2_TM_dom"/>
</dbReference>
<evidence type="ECO:0000313" key="24">
    <source>
        <dbReference type="EMBL" id="GCE14392.1"/>
    </source>
</evidence>
<dbReference type="Pfam" id="PF00116">
    <property type="entry name" value="COX2"/>
    <property type="match status" value="1"/>
</dbReference>
<dbReference type="Gene3D" id="1.10.287.90">
    <property type="match status" value="1"/>
</dbReference>
<keyword evidence="10 19" id="KW-1133">Transmembrane helix</keyword>
<comment type="similarity">
    <text evidence="2 17">Belongs to the cytochrome c oxidase subunit 2 family.</text>
</comment>
<evidence type="ECO:0000256" key="1">
    <source>
        <dbReference type="ARBA" id="ARBA00004141"/>
    </source>
</evidence>
<gene>
    <name evidence="24" type="ORF">KTT_42510</name>
</gene>
<dbReference type="Proteomes" id="UP000287352">
    <property type="component" value="Unassembled WGS sequence"/>
</dbReference>
<evidence type="ECO:0000256" key="12">
    <source>
        <dbReference type="ARBA" id="ARBA00023008"/>
    </source>
</evidence>
<evidence type="ECO:0000256" key="13">
    <source>
        <dbReference type="ARBA" id="ARBA00023136"/>
    </source>
</evidence>
<dbReference type="Pfam" id="PF02790">
    <property type="entry name" value="COX2_TM"/>
    <property type="match status" value="1"/>
</dbReference>
<evidence type="ECO:0000259" key="21">
    <source>
        <dbReference type="PROSITE" id="PS50857"/>
    </source>
</evidence>
<evidence type="ECO:0000256" key="20">
    <source>
        <dbReference type="SAM" id="SignalP"/>
    </source>
</evidence>
<keyword evidence="25" id="KW-1185">Reference proteome</keyword>
<keyword evidence="7 16" id="KW-0479">Metal-binding</keyword>
<evidence type="ECO:0000256" key="7">
    <source>
        <dbReference type="ARBA" id="ARBA00022723"/>
    </source>
</evidence>
<comment type="function">
    <text evidence="14 18">Subunits I and II form the functional core of the enzyme complex. Electrons originating in cytochrome c are transferred via heme a and Cu(A) to the binuclear center formed by heme a3 and Cu(B).</text>
</comment>
<feature type="chain" id="PRO_5019047729" description="Cytochrome c oxidase subunit 2" evidence="20">
    <location>
        <begin position="29"/>
        <end position="384"/>
    </location>
</feature>
<dbReference type="InterPro" id="IPR036257">
    <property type="entry name" value="Cyt_c_oxidase_su2_TM_sf"/>
</dbReference>
<dbReference type="Pfam" id="PF00034">
    <property type="entry name" value="Cytochrom_C"/>
    <property type="match status" value="1"/>
</dbReference>
<protein>
    <recommendedName>
        <fullName evidence="18">Cytochrome c oxidase subunit 2</fullName>
        <ecNumber evidence="18">7.1.1.9</ecNumber>
    </recommendedName>
</protein>
<dbReference type="EC" id="7.1.1.9" evidence="18"/>
<keyword evidence="4 16" id="KW-0349">Heme</keyword>
<dbReference type="InterPro" id="IPR045187">
    <property type="entry name" value="CcO_II"/>
</dbReference>
<dbReference type="Gene3D" id="2.60.40.420">
    <property type="entry name" value="Cupredoxins - blue copper proteins"/>
    <property type="match status" value="1"/>
</dbReference>
<dbReference type="GO" id="GO:0042773">
    <property type="term" value="P:ATP synthesis coupled electron transport"/>
    <property type="evidence" value="ECO:0007669"/>
    <property type="project" value="TreeGrafter"/>
</dbReference>
<evidence type="ECO:0000313" key="25">
    <source>
        <dbReference type="Proteomes" id="UP000287352"/>
    </source>
</evidence>
<evidence type="ECO:0000256" key="3">
    <source>
        <dbReference type="ARBA" id="ARBA00022448"/>
    </source>
</evidence>
<evidence type="ECO:0000256" key="2">
    <source>
        <dbReference type="ARBA" id="ARBA00007866"/>
    </source>
</evidence>
<evidence type="ECO:0000259" key="22">
    <source>
        <dbReference type="PROSITE" id="PS50999"/>
    </source>
</evidence>
<evidence type="ECO:0000256" key="19">
    <source>
        <dbReference type="SAM" id="Phobius"/>
    </source>
</evidence>
<comment type="subcellular location">
    <subcellularLocation>
        <location evidence="17">Cell membrane</location>
        <topology evidence="17">Multi-pass membrane protein</topology>
    </subcellularLocation>
    <subcellularLocation>
        <location evidence="1">Membrane</location>
        <topology evidence="1">Multi-pass membrane protein</topology>
    </subcellularLocation>
</comment>
<evidence type="ECO:0000256" key="18">
    <source>
        <dbReference type="RuleBase" id="RU004024"/>
    </source>
</evidence>
<dbReference type="GO" id="GO:0020037">
    <property type="term" value="F:heme binding"/>
    <property type="evidence" value="ECO:0007669"/>
    <property type="project" value="InterPro"/>
</dbReference>
<dbReference type="GO" id="GO:0004129">
    <property type="term" value="F:cytochrome-c oxidase activity"/>
    <property type="evidence" value="ECO:0007669"/>
    <property type="project" value="UniProtKB-EC"/>
</dbReference>
<dbReference type="PANTHER" id="PTHR22888">
    <property type="entry name" value="CYTOCHROME C OXIDASE, SUBUNIT II"/>
    <property type="match status" value="1"/>
</dbReference>
<evidence type="ECO:0000256" key="10">
    <source>
        <dbReference type="ARBA" id="ARBA00022989"/>
    </source>
</evidence>
<evidence type="ECO:0000256" key="9">
    <source>
        <dbReference type="ARBA" id="ARBA00022982"/>
    </source>
</evidence>
<dbReference type="PROSITE" id="PS51007">
    <property type="entry name" value="CYTC"/>
    <property type="match status" value="1"/>
</dbReference>
<dbReference type="NCBIfam" id="TIGR02866">
    <property type="entry name" value="CoxB"/>
    <property type="match status" value="1"/>
</dbReference>
<comment type="catalytic activity">
    <reaction evidence="15 18">
        <text>4 Fe(II)-[cytochrome c] + O2 + 8 H(+)(in) = 4 Fe(III)-[cytochrome c] + 2 H2O + 4 H(+)(out)</text>
        <dbReference type="Rhea" id="RHEA:11436"/>
        <dbReference type="Rhea" id="RHEA-COMP:10350"/>
        <dbReference type="Rhea" id="RHEA-COMP:14399"/>
        <dbReference type="ChEBI" id="CHEBI:15377"/>
        <dbReference type="ChEBI" id="CHEBI:15378"/>
        <dbReference type="ChEBI" id="CHEBI:15379"/>
        <dbReference type="ChEBI" id="CHEBI:29033"/>
        <dbReference type="ChEBI" id="CHEBI:29034"/>
        <dbReference type="EC" id="7.1.1.9"/>
    </reaction>
</comment>
<keyword evidence="6 17" id="KW-0812">Transmembrane</keyword>
<evidence type="ECO:0000256" key="5">
    <source>
        <dbReference type="ARBA" id="ARBA00022660"/>
    </source>
</evidence>
<organism evidence="24 25">
    <name type="scientific">Tengunoibacter tsumagoiensis</name>
    <dbReference type="NCBI Taxonomy" id="2014871"/>
    <lineage>
        <taxon>Bacteria</taxon>
        <taxon>Bacillati</taxon>
        <taxon>Chloroflexota</taxon>
        <taxon>Ktedonobacteria</taxon>
        <taxon>Ktedonobacterales</taxon>
        <taxon>Dictyobacteraceae</taxon>
        <taxon>Tengunoibacter</taxon>
    </lineage>
</organism>
<evidence type="ECO:0000256" key="6">
    <source>
        <dbReference type="ARBA" id="ARBA00022692"/>
    </source>
</evidence>
<name>A0A402A5K4_9CHLR</name>
<feature type="transmembrane region" description="Helical" evidence="19">
    <location>
        <begin position="92"/>
        <end position="118"/>
    </location>
</feature>
<dbReference type="InterPro" id="IPR009056">
    <property type="entry name" value="Cyt_c-like_dom"/>
</dbReference>
<feature type="signal peptide" evidence="20">
    <location>
        <begin position="1"/>
        <end position="28"/>
    </location>
</feature>
<dbReference type="InterPro" id="IPR001505">
    <property type="entry name" value="Copper_CuA"/>
</dbReference>
<keyword evidence="11 16" id="KW-0408">Iron</keyword>
<evidence type="ECO:0000256" key="17">
    <source>
        <dbReference type="RuleBase" id="RU000456"/>
    </source>
</evidence>
<comment type="caution">
    <text evidence="24">The sequence shown here is derived from an EMBL/GenBank/DDBJ whole genome shotgun (WGS) entry which is preliminary data.</text>
</comment>
<feature type="domain" description="Cytochrome oxidase subunit II transmembrane region profile" evidence="22">
    <location>
        <begin position="28"/>
        <end position="124"/>
    </location>
</feature>
<dbReference type="AlphaFoldDB" id="A0A402A5K4"/>
<dbReference type="OrthoDB" id="9773456at2"/>
<accession>A0A402A5K4</accession>
<dbReference type="GO" id="GO:0005507">
    <property type="term" value="F:copper ion binding"/>
    <property type="evidence" value="ECO:0007669"/>
    <property type="project" value="InterPro"/>
</dbReference>
<evidence type="ECO:0000259" key="23">
    <source>
        <dbReference type="PROSITE" id="PS51007"/>
    </source>
</evidence>
<evidence type="ECO:0000256" key="8">
    <source>
        <dbReference type="ARBA" id="ARBA00022967"/>
    </source>
</evidence>